<protein>
    <submittedName>
        <fullName evidence="3">Uncharacterized protein</fullName>
    </submittedName>
</protein>
<dbReference type="OrthoDB" id="2435509at2759"/>
<sequence length="105" mass="10126">MKLIPFVLALGCAVLAVDAQRVVDPGAAGQGGGTNAGTGNNNNNGNNAQGGQAQPTQAPQGGTGTGTNNTSSLSSIPQNAAAGGITITNPVQTADASYYKIASGI</sequence>
<feature type="chain" id="PRO_5006015183" evidence="2">
    <location>
        <begin position="20"/>
        <end position="105"/>
    </location>
</feature>
<dbReference type="Proteomes" id="UP000054845">
    <property type="component" value="Unassembled WGS sequence"/>
</dbReference>
<feature type="signal peptide" evidence="2">
    <location>
        <begin position="1"/>
        <end position="19"/>
    </location>
</feature>
<evidence type="ECO:0000256" key="2">
    <source>
        <dbReference type="SAM" id="SignalP"/>
    </source>
</evidence>
<dbReference type="AlphaFoldDB" id="A0A0N7L982"/>
<feature type="compositionally biased region" description="Low complexity" evidence="1">
    <location>
        <begin position="37"/>
        <end position="70"/>
    </location>
</feature>
<proteinExistence type="predicted"/>
<evidence type="ECO:0000313" key="4">
    <source>
        <dbReference type="Proteomes" id="UP000054845"/>
    </source>
</evidence>
<name>A0A0N7L982_9BASI</name>
<accession>A0A0N7L982</accession>
<keyword evidence="4" id="KW-1185">Reference proteome</keyword>
<feature type="non-terminal residue" evidence="3">
    <location>
        <position position="105"/>
    </location>
</feature>
<evidence type="ECO:0000256" key="1">
    <source>
        <dbReference type="SAM" id="MobiDB-lite"/>
    </source>
</evidence>
<dbReference type="EMBL" id="CCYA01000194">
    <property type="protein sequence ID" value="CEH13058.1"/>
    <property type="molecule type" value="Genomic_DNA"/>
</dbReference>
<feature type="region of interest" description="Disordered" evidence="1">
    <location>
        <begin position="24"/>
        <end position="77"/>
    </location>
</feature>
<evidence type="ECO:0000313" key="3">
    <source>
        <dbReference type="EMBL" id="CEH13058.1"/>
    </source>
</evidence>
<reference evidence="3 4" key="1">
    <citation type="submission" date="2014-09" db="EMBL/GenBank/DDBJ databases">
        <authorList>
            <person name="Magalhaes I.L.F."/>
            <person name="Oliveira U."/>
            <person name="Santos F.R."/>
            <person name="Vidigal T.H.D.A."/>
            <person name="Brescovit A.D."/>
            <person name="Santos A.J."/>
        </authorList>
    </citation>
    <scope>NUCLEOTIDE SEQUENCE [LARGE SCALE GENOMIC DNA]</scope>
</reference>
<organism evidence="3 4">
    <name type="scientific">Ceraceosorus bombacis</name>
    <dbReference type="NCBI Taxonomy" id="401625"/>
    <lineage>
        <taxon>Eukaryota</taxon>
        <taxon>Fungi</taxon>
        <taxon>Dikarya</taxon>
        <taxon>Basidiomycota</taxon>
        <taxon>Ustilaginomycotina</taxon>
        <taxon>Exobasidiomycetes</taxon>
        <taxon>Ceraceosorales</taxon>
        <taxon>Ceraceosoraceae</taxon>
        <taxon>Ceraceosorus</taxon>
    </lineage>
</organism>
<keyword evidence="2" id="KW-0732">Signal</keyword>